<accession>A0A5E4FL99</accession>
<evidence type="ECO:0000313" key="3">
    <source>
        <dbReference type="Proteomes" id="UP000327085"/>
    </source>
</evidence>
<dbReference type="EMBL" id="CABIKO010000107">
    <property type="protein sequence ID" value="VVA26478.1"/>
    <property type="molecule type" value="Genomic_DNA"/>
</dbReference>
<dbReference type="AlphaFoldDB" id="A0A5E4FL99"/>
<feature type="region of interest" description="Disordered" evidence="1">
    <location>
        <begin position="21"/>
        <end position="40"/>
    </location>
</feature>
<reference evidence="3" key="1">
    <citation type="journal article" date="2020" name="Plant J.">
        <title>Transposons played a major role in the diversification between the closely related almond and peach genomes: results from the almond genome sequence.</title>
        <authorList>
            <person name="Alioto T."/>
            <person name="Alexiou K.G."/>
            <person name="Bardil A."/>
            <person name="Barteri F."/>
            <person name="Castanera R."/>
            <person name="Cruz F."/>
            <person name="Dhingra A."/>
            <person name="Duval H."/>
            <person name="Fernandez I Marti A."/>
            <person name="Frias L."/>
            <person name="Galan B."/>
            <person name="Garcia J.L."/>
            <person name="Howad W."/>
            <person name="Gomez-Garrido J."/>
            <person name="Gut M."/>
            <person name="Julca I."/>
            <person name="Morata J."/>
            <person name="Puigdomenech P."/>
            <person name="Ribeca P."/>
            <person name="Rubio Cabetas M.J."/>
            <person name="Vlasova A."/>
            <person name="Wirthensohn M."/>
            <person name="Garcia-Mas J."/>
            <person name="Gabaldon T."/>
            <person name="Casacuberta J.M."/>
            <person name="Arus P."/>
        </authorList>
    </citation>
    <scope>NUCLEOTIDE SEQUENCE [LARGE SCALE GENOMIC DNA]</scope>
    <source>
        <strain evidence="3">cv. Texas</strain>
    </source>
</reference>
<gene>
    <name evidence="2" type="ORF">ALMOND_2B018392</name>
</gene>
<dbReference type="Gramene" id="VVA26478">
    <property type="protein sequence ID" value="VVA26478"/>
    <property type="gene ID" value="Prudul26B018392"/>
</dbReference>
<sequence length="95" mass="11069">MERLFMNVDHRAIEHVNDLEEQGLLQSPDAENQPKQHQKILNSRCNPRIDDLCTSHDQPYGIIELVDHKKLTNSTPKLRLRITTKSYETLIKGHI</sequence>
<protein>
    <submittedName>
        <fullName evidence="2">Uncharacterized protein</fullName>
    </submittedName>
</protein>
<evidence type="ECO:0000256" key="1">
    <source>
        <dbReference type="SAM" id="MobiDB-lite"/>
    </source>
</evidence>
<feature type="compositionally biased region" description="Polar residues" evidence="1">
    <location>
        <begin position="29"/>
        <end position="40"/>
    </location>
</feature>
<dbReference type="Proteomes" id="UP000327085">
    <property type="component" value="Chromosome 4"/>
</dbReference>
<dbReference type="InParanoid" id="A0A5E4FL99"/>
<organism evidence="2 3">
    <name type="scientific">Prunus dulcis</name>
    <name type="common">Almond</name>
    <name type="synonym">Amygdalus dulcis</name>
    <dbReference type="NCBI Taxonomy" id="3755"/>
    <lineage>
        <taxon>Eukaryota</taxon>
        <taxon>Viridiplantae</taxon>
        <taxon>Streptophyta</taxon>
        <taxon>Embryophyta</taxon>
        <taxon>Tracheophyta</taxon>
        <taxon>Spermatophyta</taxon>
        <taxon>Magnoliopsida</taxon>
        <taxon>eudicotyledons</taxon>
        <taxon>Gunneridae</taxon>
        <taxon>Pentapetalae</taxon>
        <taxon>rosids</taxon>
        <taxon>fabids</taxon>
        <taxon>Rosales</taxon>
        <taxon>Rosaceae</taxon>
        <taxon>Amygdaloideae</taxon>
        <taxon>Amygdaleae</taxon>
        <taxon>Prunus</taxon>
    </lineage>
</organism>
<proteinExistence type="predicted"/>
<name>A0A5E4FL99_PRUDU</name>
<evidence type="ECO:0000313" key="2">
    <source>
        <dbReference type="EMBL" id="VVA26478.1"/>
    </source>
</evidence>